<sequence>MMNVGDNRAQNRVLDCPKLKNEEKFLSIGRMGSSRYAEAGLRVLRASLSQYQKSSSLELYLVNPCGAEQESLIVLLADNPFAGRIASPLGNSDDTVRMHITLL</sequence>
<dbReference type="Proteomes" id="UP000326396">
    <property type="component" value="Linkage Group LG8"/>
</dbReference>
<gene>
    <name evidence="1" type="ORF">E3N88_38622</name>
</gene>
<dbReference type="AlphaFoldDB" id="A0A5N6LVD9"/>
<protein>
    <submittedName>
        <fullName evidence="1">Uncharacterized protein</fullName>
    </submittedName>
</protein>
<name>A0A5N6LVD9_9ASTR</name>
<reference evidence="1 2" key="1">
    <citation type="submission" date="2019-05" db="EMBL/GenBank/DDBJ databases">
        <title>Mikania micrantha, genome provides insights into the molecular mechanism of rapid growth.</title>
        <authorList>
            <person name="Liu B."/>
        </authorList>
    </citation>
    <scope>NUCLEOTIDE SEQUENCE [LARGE SCALE GENOMIC DNA]</scope>
    <source>
        <strain evidence="1">NLD-2019</strain>
        <tissue evidence="1">Leaf</tissue>
    </source>
</reference>
<organism evidence="1 2">
    <name type="scientific">Mikania micrantha</name>
    <name type="common">bitter vine</name>
    <dbReference type="NCBI Taxonomy" id="192012"/>
    <lineage>
        <taxon>Eukaryota</taxon>
        <taxon>Viridiplantae</taxon>
        <taxon>Streptophyta</taxon>
        <taxon>Embryophyta</taxon>
        <taxon>Tracheophyta</taxon>
        <taxon>Spermatophyta</taxon>
        <taxon>Magnoliopsida</taxon>
        <taxon>eudicotyledons</taxon>
        <taxon>Gunneridae</taxon>
        <taxon>Pentapetalae</taxon>
        <taxon>asterids</taxon>
        <taxon>campanulids</taxon>
        <taxon>Asterales</taxon>
        <taxon>Asteraceae</taxon>
        <taxon>Asteroideae</taxon>
        <taxon>Heliantheae alliance</taxon>
        <taxon>Eupatorieae</taxon>
        <taxon>Mikania</taxon>
    </lineage>
</organism>
<proteinExistence type="predicted"/>
<comment type="caution">
    <text evidence="1">The sequence shown here is derived from an EMBL/GenBank/DDBJ whole genome shotgun (WGS) entry which is preliminary data.</text>
</comment>
<keyword evidence="2" id="KW-1185">Reference proteome</keyword>
<evidence type="ECO:0000313" key="2">
    <source>
        <dbReference type="Proteomes" id="UP000326396"/>
    </source>
</evidence>
<accession>A0A5N6LVD9</accession>
<evidence type="ECO:0000313" key="1">
    <source>
        <dbReference type="EMBL" id="KAD2805245.1"/>
    </source>
</evidence>
<dbReference type="EMBL" id="SZYD01000018">
    <property type="protein sequence ID" value="KAD2805245.1"/>
    <property type="molecule type" value="Genomic_DNA"/>
</dbReference>